<reference evidence="2" key="1">
    <citation type="submission" date="2018-11" db="EMBL/GenBank/DDBJ databases">
        <authorList>
            <consortium name="Pathogen Informatics"/>
        </authorList>
    </citation>
    <scope>NUCLEOTIDE SEQUENCE</scope>
</reference>
<protein>
    <submittedName>
        <fullName evidence="2">Uncharacterized protein</fullName>
    </submittedName>
</protein>
<dbReference type="AlphaFoldDB" id="A0A3S5A6F0"/>
<evidence type="ECO:0000313" key="3">
    <source>
        <dbReference type="Proteomes" id="UP000784294"/>
    </source>
</evidence>
<dbReference type="Proteomes" id="UP000784294">
    <property type="component" value="Unassembled WGS sequence"/>
</dbReference>
<sequence length="99" mass="11932">MAKLDRRVRIVMKGWLSFQVVKSNSPFLATNRKPIDRIRLFRCHVYELRHHFLLRRGRNQTVPEEVEETKAWANERAEQDMPTSRRPLKARESDEERES</sequence>
<gene>
    <name evidence="2" type="ORF">PXEA_LOCUS1681</name>
</gene>
<evidence type="ECO:0000256" key="1">
    <source>
        <dbReference type="SAM" id="MobiDB-lite"/>
    </source>
</evidence>
<keyword evidence="3" id="KW-1185">Reference proteome</keyword>
<feature type="compositionally biased region" description="Basic and acidic residues" evidence="1">
    <location>
        <begin position="68"/>
        <end position="79"/>
    </location>
</feature>
<proteinExistence type="predicted"/>
<comment type="caution">
    <text evidence="2">The sequence shown here is derived from an EMBL/GenBank/DDBJ whole genome shotgun (WGS) entry which is preliminary data.</text>
</comment>
<organism evidence="2 3">
    <name type="scientific">Protopolystoma xenopodis</name>
    <dbReference type="NCBI Taxonomy" id="117903"/>
    <lineage>
        <taxon>Eukaryota</taxon>
        <taxon>Metazoa</taxon>
        <taxon>Spiralia</taxon>
        <taxon>Lophotrochozoa</taxon>
        <taxon>Platyhelminthes</taxon>
        <taxon>Monogenea</taxon>
        <taxon>Polyopisthocotylea</taxon>
        <taxon>Polystomatidea</taxon>
        <taxon>Polystomatidae</taxon>
        <taxon>Protopolystoma</taxon>
    </lineage>
</organism>
<feature type="compositionally biased region" description="Basic and acidic residues" evidence="1">
    <location>
        <begin position="89"/>
        <end position="99"/>
    </location>
</feature>
<accession>A0A3S5A6F0</accession>
<name>A0A3S5A6F0_9PLAT</name>
<evidence type="ECO:0000313" key="2">
    <source>
        <dbReference type="EMBL" id="VEL08241.1"/>
    </source>
</evidence>
<feature type="region of interest" description="Disordered" evidence="1">
    <location>
        <begin position="64"/>
        <end position="99"/>
    </location>
</feature>
<dbReference type="EMBL" id="CAAALY010003488">
    <property type="protein sequence ID" value="VEL08241.1"/>
    <property type="molecule type" value="Genomic_DNA"/>
</dbReference>